<proteinExistence type="predicted"/>
<dbReference type="Proteomes" id="UP001500280">
    <property type="component" value="Unassembled WGS sequence"/>
</dbReference>
<evidence type="ECO:0000256" key="2">
    <source>
        <dbReference type="ARBA" id="ARBA00023239"/>
    </source>
</evidence>
<evidence type="ECO:0000256" key="1">
    <source>
        <dbReference type="ARBA" id="ARBA00022729"/>
    </source>
</evidence>
<feature type="signal peptide" evidence="3">
    <location>
        <begin position="1"/>
        <end position="30"/>
    </location>
</feature>
<name>A0ABP4TV21_9ACTN</name>
<dbReference type="Gene3D" id="1.50.10.100">
    <property type="entry name" value="Chondroitin AC/alginate lyase"/>
    <property type="match status" value="1"/>
</dbReference>
<sequence>MTRLRPLLVTVALSLIASTAVLFAAPPSTAAPAAFKHPGVLVNKAQLDFARQQVQSGAQPQTAAYNAMKGSSYGALSYTPKPRAIVECGSNSNPNNGCSDERNDALAAYTHALLWYFTNDDRYAKKAIQIMDAWSAVLQDHTNSNAPLQTGWSGASFSRTGELIKHTYGGSWAQRGRFENMLRTVYLPEVRNGAGCKNGNWELIMTDAAIGIAVFLDDKAAFDKAVSIWRGRLPGYVYQTTDGAWPKAPSTCSSKDTREEIVAYWQGQSTFSNGLAQETCRDFGHTGWGLTAATHVAETAWHQGVNLYGEAGKRLTDGYYFHTRYETGTAVPSNLCGGTVKLGLGAVSEIVYNHYHNRLGQQMPTTLAYTESKRPAGANYFFAWETLTHANNPR</sequence>
<dbReference type="RefSeq" id="WP_344155233.1">
    <property type="nucleotide sequence ID" value="NZ_BAAANF010000016.1"/>
</dbReference>
<organism evidence="5 6">
    <name type="scientific">Kribbella yunnanensis</name>
    <dbReference type="NCBI Taxonomy" id="190194"/>
    <lineage>
        <taxon>Bacteria</taxon>
        <taxon>Bacillati</taxon>
        <taxon>Actinomycetota</taxon>
        <taxon>Actinomycetes</taxon>
        <taxon>Propionibacteriales</taxon>
        <taxon>Kribbellaceae</taxon>
        <taxon>Kribbella</taxon>
    </lineage>
</organism>
<keyword evidence="6" id="KW-1185">Reference proteome</keyword>
<keyword evidence="1 3" id="KW-0732">Signal</keyword>
<dbReference type="InterPro" id="IPR008397">
    <property type="entry name" value="Alginate_lyase_dom"/>
</dbReference>
<protein>
    <submittedName>
        <fullName evidence="5">Alginate lyase family protein</fullName>
    </submittedName>
</protein>
<accession>A0ABP4TV21</accession>
<dbReference type="GO" id="GO:0016829">
    <property type="term" value="F:lyase activity"/>
    <property type="evidence" value="ECO:0007669"/>
    <property type="project" value="UniProtKB-KW"/>
</dbReference>
<keyword evidence="2 5" id="KW-0456">Lyase</keyword>
<evidence type="ECO:0000259" key="4">
    <source>
        <dbReference type="Pfam" id="PF05426"/>
    </source>
</evidence>
<dbReference type="SUPFAM" id="SSF48230">
    <property type="entry name" value="Chondroitin AC/alginate lyase"/>
    <property type="match status" value="1"/>
</dbReference>
<comment type="caution">
    <text evidence="5">The sequence shown here is derived from an EMBL/GenBank/DDBJ whole genome shotgun (WGS) entry which is preliminary data.</text>
</comment>
<gene>
    <name evidence="5" type="ORF">GCM10009745_45050</name>
</gene>
<reference evidence="6" key="1">
    <citation type="journal article" date="2019" name="Int. J. Syst. Evol. Microbiol.">
        <title>The Global Catalogue of Microorganisms (GCM) 10K type strain sequencing project: providing services to taxonomists for standard genome sequencing and annotation.</title>
        <authorList>
            <consortium name="The Broad Institute Genomics Platform"/>
            <consortium name="The Broad Institute Genome Sequencing Center for Infectious Disease"/>
            <person name="Wu L."/>
            <person name="Ma J."/>
        </authorList>
    </citation>
    <scope>NUCLEOTIDE SEQUENCE [LARGE SCALE GENOMIC DNA]</scope>
    <source>
        <strain evidence="6">JCM 14307</strain>
    </source>
</reference>
<evidence type="ECO:0000256" key="3">
    <source>
        <dbReference type="SAM" id="SignalP"/>
    </source>
</evidence>
<evidence type="ECO:0000313" key="6">
    <source>
        <dbReference type="Proteomes" id="UP001500280"/>
    </source>
</evidence>
<evidence type="ECO:0000313" key="5">
    <source>
        <dbReference type="EMBL" id="GAA1694442.1"/>
    </source>
</evidence>
<feature type="domain" description="Alginate lyase" evidence="4">
    <location>
        <begin position="93"/>
        <end position="325"/>
    </location>
</feature>
<dbReference type="EMBL" id="BAAANF010000016">
    <property type="protein sequence ID" value="GAA1694442.1"/>
    <property type="molecule type" value="Genomic_DNA"/>
</dbReference>
<feature type="chain" id="PRO_5046139033" evidence="3">
    <location>
        <begin position="31"/>
        <end position="394"/>
    </location>
</feature>
<dbReference type="InterPro" id="IPR008929">
    <property type="entry name" value="Chondroitin_lyas"/>
</dbReference>
<dbReference type="Pfam" id="PF05426">
    <property type="entry name" value="Alginate_lyase"/>
    <property type="match status" value="1"/>
</dbReference>